<dbReference type="OrthoDB" id="9791874at2"/>
<feature type="domain" description="Glycine transporter" evidence="8">
    <location>
        <begin position="10"/>
        <end position="84"/>
    </location>
</feature>
<keyword evidence="10" id="KW-1185">Reference proteome</keyword>
<comment type="similarity">
    <text evidence="2">Belongs to the UPF0126 family.</text>
</comment>
<accession>C7R5F0</accession>
<dbReference type="Pfam" id="PF03458">
    <property type="entry name" value="Gly_transporter"/>
    <property type="match status" value="2"/>
</dbReference>
<dbReference type="AlphaFoldDB" id="C7R5F0"/>
<dbReference type="eggNOG" id="COG2860">
    <property type="taxonomic scope" value="Bacteria"/>
</dbReference>
<evidence type="ECO:0000313" key="9">
    <source>
        <dbReference type="EMBL" id="ACV09223.1"/>
    </source>
</evidence>
<feature type="transmembrane region" description="Helical" evidence="7">
    <location>
        <begin position="35"/>
        <end position="56"/>
    </location>
</feature>
<feature type="transmembrane region" description="Helical" evidence="7">
    <location>
        <begin position="122"/>
        <end position="142"/>
    </location>
</feature>
<evidence type="ECO:0000256" key="3">
    <source>
        <dbReference type="ARBA" id="ARBA00022475"/>
    </source>
</evidence>
<proteinExistence type="inferred from homology"/>
<feature type="domain" description="Glycine transporter" evidence="8">
    <location>
        <begin position="97"/>
        <end position="169"/>
    </location>
</feature>
<dbReference type="KEGG" id="jde:Jden_1575"/>
<evidence type="ECO:0000256" key="2">
    <source>
        <dbReference type="ARBA" id="ARBA00008193"/>
    </source>
</evidence>
<dbReference type="InterPro" id="IPR005115">
    <property type="entry name" value="Gly_transporter"/>
</dbReference>
<keyword evidence="4 7" id="KW-0812">Transmembrane</keyword>
<feature type="transmembrane region" description="Helical" evidence="7">
    <location>
        <begin position="68"/>
        <end position="85"/>
    </location>
</feature>
<evidence type="ECO:0000259" key="8">
    <source>
        <dbReference type="Pfam" id="PF03458"/>
    </source>
</evidence>
<dbReference type="GO" id="GO:0005886">
    <property type="term" value="C:plasma membrane"/>
    <property type="evidence" value="ECO:0007669"/>
    <property type="project" value="UniProtKB-SubCell"/>
</dbReference>
<evidence type="ECO:0000256" key="7">
    <source>
        <dbReference type="SAM" id="Phobius"/>
    </source>
</evidence>
<dbReference type="HOGENOM" id="CLU_064906_1_1_11"/>
<protein>
    <recommendedName>
        <fullName evidence="8">Glycine transporter domain-containing protein</fullName>
    </recommendedName>
</protein>
<keyword evidence="5 7" id="KW-1133">Transmembrane helix</keyword>
<reference evidence="9 10" key="1">
    <citation type="journal article" date="2009" name="Stand. Genomic Sci.">
        <title>Complete genome sequence of Jonesia denitrificans type strain (Prevot 55134).</title>
        <authorList>
            <person name="Pukall R."/>
            <person name="Gehrich-Schroter G."/>
            <person name="Lapidus A."/>
            <person name="Nolan M."/>
            <person name="Glavina Del Rio T."/>
            <person name="Lucas S."/>
            <person name="Chen F."/>
            <person name="Tice H."/>
            <person name="Pitluck S."/>
            <person name="Cheng J.F."/>
            <person name="Copeland A."/>
            <person name="Saunders E."/>
            <person name="Brettin T."/>
            <person name="Detter J.C."/>
            <person name="Bruce D."/>
            <person name="Goodwin L."/>
            <person name="Pati A."/>
            <person name="Ivanova N."/>
            <person name="Mavromatis K."/>
            <person name="Ovchinnikova G."/>
            <person name="Chen A."/>
            <person name="Palaniappan K."/>
            <person name="Land M."/>
            <person name="Hauser L."/>
            <person name="Chang Y.J."/>
            <person name="Jeffries C.D."/>
            <person name="Chain P."/>
            <person name="Goker M."/>
            <person name="Bristow J."/>
            <person name="Eisen J.A."/>
            <person name="Markowitz V."/>
            <person name="Hugenholtz P."/>
            <person name="Kyrpides N.C."/>
            <person name="Klenk H.P."/>
            <person name="Han C."/>
        </authorList>
    </citation>
    <scope>NUCLEOTIDE SEQUENCE [LARGE SCALE GENOMIC DNA]</scope>
    <source>
        <strain evidence="10">ATCC 14870 / DSM 20603 / BCRC 15368 / CIP 55.134 / JCM 11481 / NBRC 15587 / NCTC 10816 / Prevot 55134</strain>
    </source>
</reference>
<dbReference type="PANTHER" id="PTHR30506:SF3">
    <property type="entry name" value="UPF0126 INNER MEMBRANE PROTEIN YADS-RELATED"/>
    <property type="match status" value="1"/>
</dbReference>
<evidence type="ECO:0000256" key="4">
    <source>
        <dbReference type="ARBA" id="ARBA00022692"/>
    </source>
</evidence>
<comment type="subcellular location">
    <subcellularLocation>
        <location evidence="1">Cell membrane</location>
        <topology evidence="1">Multi-pass membrane protein</topology>
    </subcellularLocation>
</comment>
<dbReference type="STRING" id="471856.Jden_1575"/>
<dbReference type="Proteomes" id="UP000000628">
    <property type="component" value="Chromosome"/>
</dbReference>
<evidence type="ECO:0000256" key="5">
    <source>
        <dbReference type="ARBA" id="ARBA00022989"/>
    </source>
</evidence>
<keyword evidence="3" id="KW-1003">Cell membrane</keyword>
<feature type="transmembrane region" description="Helical" evidence="7">
    <location>
        <begin position="154"/>
        <end position="173"/>
    </location>
</feature>
<evidence type="ECO:0000256" key="6">
    <source>
        <dbReference type="ARBA" id="ARBA00023136"/>
    </source>
</evidence>
<sequence length="211" mass="22176">MDSGHIALLTLDLLGTLAFAVNGAMTALKFARVDIVGVLTLGMVTALGGGFIRDILIDSLPPTTFMDWRYLFIAALGSLIAFFLGPRLEKLAPTITLFDAVGLSLFAVTGTLKGLTFGLGPIQSIILGVITAAGGGTIRDIMIQRIPAVLHTELYAIPAALGASLTAVIVASSLPSVPWVVFAALMCFTLRMVGVHFDLHAPKPPHHSKDT</sequence>
<dbReference type="EMBL" id="CP001706">
    <property type="protein sequence ID" value="ACV09223.1"/>
    <property type="molecule type" value="Genomic_DNA"/>
</dbReference>
<gene>
    <name evidence="9" type="ordered locus">Jden_1575</name>
</gene>
<feature type="transmembrane region" description="Helical" evidence="7">
    <location>
        <begin position="6"/>
        <end position="28"/>
    </location>
</feature>
<feature type="transmembrane region" description="Helical" evidence="7">
    <location>
        <begin position="97"/>
        <end position="116"/>
    </location>
</feature>
<name>C7R5F0_JONDD</name>
<keyword evidence="6 7" id="KW-0472">Membrane</keyword>
<organism evidence="9 10">
    <name type="scientific">Jonesia denitrificans (strain ATCC 14870 / DSM 20603 / BCRC 15368 / CIP 55.134 / JCM 11481 / NBRC 15587 / NCTC 10816 / Prevot 55134)</name>
    <name type="common">Listeria denitrificans</name>
    <dbReference type="NCBI Taxonomy" id="471856"/>
    <lineage>
        <taxon>Bacteria</taxon>
        <taxon>Bacillati</taxon>
        <taxon>Actinomycetota</taxon>
        <taxon>Actinomycetes</taxon>
        <taxon>Micrococcales</taxon>
        <taxon>Jonesiaceae</taxon>
        <taxon>Jonesia</taxon>
    </lineage>
</organism>
<dbReference type="RefSeq" id="WP_015771851.1">
    <property type="nucleotide sequence ID" value="NC_013174.1"/>
</dbReference>
<evidence type="ECO:0000256" key="1">
    <source>
        <dbReference type="ARBA" id="ARBA00004651"/>
    </source>
</evidence>
<evidence type="ECO:0000313" key="10">
    <source>
        <dbReference type="Proteomes" id="UP000000628"/>
    </source>
</evidence>
<feature type="transmembrane region" description="Helical" evidence="7">
    <location>
        <begin position="179"/>
        <end position="199"/>
    </location>
</feature>
<dbReference type="PANTHER" id="PTHR30506">
    <property type="entry name" value="INNER MEMBRANE PROTEIN"/>
    <property type="match status" value="1"/>
</dbReference>